<keyword evidence="2" id="KW-1185">Reference proteome</keyword>
<proteinExistence type="predicted"/>
<accession>A0ABP5MQX6</accession>
<gene>
    <name evidence="1" type="ORF">GCM10009784_27100</name>
</gene>
<organism evidence="1 2">
    <name type="scientific">Arthrobacter parietis</name>
    <dbReference type="NCBI Taxonomy" id="271434"/>
    <lineage>
        <taxon>Bacteria</taxon>
        <taxon>Bacillati</taxon>
        <taxon>Actinomycetota</taxon>
        <taxon>Actinomycetes</taxon>
        <taxon>Micrococcales</taxon>
        <taxon>Micrococcaceae</taxon>
        <taxon>Arthrobacter</taxon>
    </lineage>
</organism>
<dbReference type="EMBL" id="BAAAON010000003">
    <property type="protein sequence ID" value="GAA2177242.1"/>
    <property type="molecule type" value="Genomic_DNA"/>
</dbReference>
<evidence type="ECO:0000313" key="1">
    <source>
        <dbReference type="EMBL" id="GAA2177242.1"/>
    </source>
</evidence>
<protein>
    <submittedName>
        <fullName evidence="1">Uncharacterized protein</fullName>
    </submittedName>
</protein>
<evidence type="ECO:0000313" key="2">
    <source>
        <dbReference type="Proteomes" id="UP001500974"/>
    </source>
</evidence>
<comment type="caution">
    <text evidence="1">The sequence shown here is derived from an EMBL/GenBank/DDBJ whole genome shotgun (WGS) entry which is preliminary data.</text>
</comment>
<dbReference type="Proteomes" id="UP001500974">
    <property type="component" value="Unassembled WGS sequence"/>
</dbReference>
<name>A0ABP5MQX6_9MICC</name>
<reference evidence="2" key="1">
    <citation type="journal article" date="2019" name="Int. J. Syst. Evol. Microbiol.">
        <title>The Global Catalogue of Microorganisms (GCM) 10K type strain sequencing project: providing services to taxonomists for standard genome sequencing and annotation.</title>
        <authorList>
            <consortium name="The Broad Institute Genomics Platform"/>
            <consortium name="The Broad Institute Genome Sequencing Center for Infectious Disease"/>
            <person name="Wu L."/>
            <person name="Ma J."/>
        </authorList>
    </citation>
    <scope>NUCLEOTIDE SEQUENCE [LARGE SCALE GENOMIC DNA]</scope>
    <source>
        <strain evidence="2">JCM 14917</strain>
    </source>
</reference>
<sequence length="213" mass="24750">MLIQSVVLPRDTHTLDGVVHLTRRSSVWILTARRNAWHSVLTNYYQSNEAIFTSPASARLYAEDRRKRGTFFEIEELPALVFDMEKFSLVVVHLNETPPFRRWAWPTSFGQSILKGIDVLRAFSSRYYRQFPSGWAREEGDPAVITGLVDFRMLATASGQHDYWLERSSVESDGWMTFHRVRSRRITITHLERITEELNAALQERSHGDRPTP</sequence>